<evidence type="ECO:0000256" key="3">
    <source>
        <dbReference type="ARBA" id="ARBA00022692"/>
    </source>
</evidence>
<feature type="transmembrane region" description="Helical" evidence="6">
    <location>
        <begin position="77"/>
        <end position="100"/>
    </location>
</feature>
<dbReference type="InterPro" id="IPR050327">
    <property type="entry name" value="Proton-linked_MCT"/>
</dbReference>
<dbReference type="InterPro" id="IPR011701">
    <property type="entry name" value="MFS"/>
</dbReference>
<accession>A0A7X3MDQ7</accession>
<feature type="transmembrane region" description="Helical" evidence="6">
    <location>
        <begin position="272"/>
        <end position="292"/>
    </location>
</feature>
<dbReference type="PROSITE" id="PS50850">
    <property type="entry name" value="MFS"/>
    <property type="match status" value="1"/>
</dbReference>
<feature type="transmembrane region" description="Helical" evidence="6">
    <location>
        <begin position="139"/>
        <end position="159"/>
    </location>
</feature>
<feature type="transmembrane region" description="Helical" evidence="6">
    <location>
        <begin position="171"/>
        <end position="189"/>
    </location>
</feature>
<organism evidence="8 9">
    <name type="scientific">Sporofaciens musculi</name>
    <dbReference type="NCBI Taxonomy" id="2681861"/>
    <lineage>
        <taxon>Bacteria</taxon>
        <taxon>Bacillati</taxon>
        <taxon>Bacillota</taxon>
        <taxon>Clostridia</taxon>
        <taxon>Lachnospirales</taxon>
        <taxon>Lachnospiraceae</taxon>
        <taxon>Sporofaciens</taxon>
    </lineage>
</organism>
<feature type="transmembrane region" description="Helical" evidence="6">
    <location>
        <begin position="301"/>
        <end position="319"/>
    </location>
</feature>
<dbReference type="RefSeq" id="WP_159749738.1">
    <property type="nucleotide sequence ID" value="NZ_CASSPE010000001.1"/>
</dbReference>
<feature type="transmembrane region" description="Helical" evidence="6">
    <location>
        <begin position="106"/>
        <end position="127"/>
    </location>
</feature>
<dbReference type="PANTHER" id="PTHR11360">
    <property type="entry name" value="MONOCARBOXYLATE TRANSPORTER"/>
    <property type="match status" value="1"/>
</dbReference>
<gene>
    <name evidence="8" type="ORF">GN277_03055</name>
</gene>
<comment type="subcellular location">
    <subcellularLocation>
        <location evidence="1">Cell membrane</location>
        <topology evidence="1">Multi-pass membrane protein</topology>
    </subcellularLocation>
</comment>
<evidence type="ECO:0000259" key="7">
    <source>
        <dbReference type="PROSITE" id="PS50850"/>
    </source>
</evidence>
<evidence type="ECO:0000256" key="2">
    <source>
        <dbReference type="ARBA" id="ARBA00022448"/>
    </source>
</evidence>
<feature type="transmembrane region" description="Helical" evidence="6">
    <location>
        <begin position="325"/>
        <end position="349"/>
    </location>
</feature>
<feature type="transmembrane region" description="Helical" evidence="6">
    <location>
        <begin position="12"/>
        <end position="35"/>
    </location>
</feature>
<keyword evidence="2" id="KW-0813">Transport</keyword>
<dbReference type="Proteomes" id="UP000460412">
    <property type="component" value="Unassembled WGS sequence"/>
</dbReference>
<dbReference type="AlphaFoldDB" id="A0A7X3MDQ7"/>
<keyword evidence="5 6" id="KW-0472">Membrane</keyword>
<keyword evidence="9" id="KW-1185">Reference proteome</keyword>
<feature type="domain" description="Major facilitator superfamily (MFS) profile" evidence="7">
    <location>
        <begin position="8"/>
        <end position="417"/>
    </location>
</feature>
<dbReference type="InterPro" id="IPR020846">
    <property type="entry name" value="MFS_dom"/>
</dbReference>
<dbReference type="Gene3D" id="1.20.1250.20">
    <property type="entry name" value="MFS general substrate transporter like domains"/>
    <property type="match status" value="2"/>
</dbReference>
<feature type="transmembrane region" description="Helical" evidence="6">
    <location>
        <begin position="361"/>
        <end position="387"/>
    </location>
</feature>
<dbReference type="PANTHER" id="PTHR11360:SF290">
    <property type="entry name" value="MONOCARBOXYLATE MFS PERMEASE"/>
    <property type="match status" value="1"/>
</dbReference>
<dbReference type="GO" id="GO:0005886">
    <property type="term" value="C:plasma membrane"/>
    <property type="evidence" value="ECO:0007669"/>
    <property type="project" value="UniProtKB-SubCell"/>
</dbReference>
<keyword evidence="3 6" id="KW-0812">Transmembrane</keyword>
<name>A0A7X3MDQ7_9FIRM</name>
<keyword evidence="4 6" id="KW-1133">Transmembrane helix</keyword>
<protein>
    <submittedName>
        <fullName evidence="8">MFS transporter</fullName>
    </submittedName>
</protein>
<feature type="transmembrane region" description="Helical" evidence="6">
    <location>
        <begin position="393"/>
        <end position="411"/>
    </location>
</feature>
<evidence type="ECO:0000313" key="9">
    <source>
        <dbReference type="Proteomes" id="UP000460412"/>
    </source>
</evidence>
<evidence type="ECO:0000313" key="8">
    <source>
        <dbReference type="EMBL" id="MXP74435.1"/>
    </source>
</evidence>
<dbReference type="EMBL" id="WUQX01000001">
    <property type="protein sequence ID" value="MXP74435.1"/>
    <property type="molecule type" value="Genomic_DNA"/>
</dbReference>
<evidence type="ECO:0000256" key="6">
    <source>
        <dbReference type="SAM" id="Phobius"/>
    </source>
</evidence>
<dbReference type="GO" id="GO:0022857">
    <property type="term" value="F:transmembrane transporter activity"/>
    <property type="evidence" value="ECO:0007669"/>
    <property type="project" value="InterPro"/>
</dbReference>
<evidence type="ECO:0000256" key="4">
    <source>
        <dbReference type="ARBA" id="ARBA00022989"/>
    </source>
</evidence>
<dbReference type="Pfam" id="PF07690">
    <property type="entry name" value="MFS_1"/>
    <property type="match status" value="1"/>
</dbReference>
<evidence type="ECO:0000256" key="1">
    <source>
        <dbReference type="ARBA" id="ARBA00004651"/>
    </source>
</evidence>
<comment type="caution">
    <text evidence="8">The sequence shown here is derived from an EMBL/GenBank/DDBJ whole genome shotgun (WGS) entry which is preliminary data.</text>
</comment>
<dbReference type="SUPFAM" id="SSF103473">
    <property type="entry name" value="MFS general substrate transporter"/>
    <property type="match status" value="1"/>
</dbReference>
<feature type="transmembrane region" description="Helical" evidence="6">
    <location>
        <begin position="233"/>
        <end position="252"/>
    </location>
</feature>
<reference evidence="8 9" key="1">
    <citation type="submission" date="2019-12" db="EMBL/GenBank/DDBJ databases">
        <title>Sporaefaciens musculi gen. nov., sp. nov., a novel bacterium isolated from the caecum of an obese mouse.</title>
        <authorList>
            <person name="Rasmussen T.S."/>
            <person name="Streidl T."/>
            <person name="Hitch T.C.A."/>
            <person name="Wortmann E."/>
            <person name="Deptula P."/>
            <person name="Hansen M."/>
            <person name="Nielsen D.S."/>
            <person name="Clavel T."/>
            <person name="Vogensen F.K."/>
        </authorList>
    </citation>
    <scope>NUCLEOTIDE SEQUENCE [LARGE SCALE GENOMIC DNA]</scope>
    <source>
        <strain evidence="8 9">WCA-9-b2</strain>
    </source>
</reference>
<feature type="transmembrane region" description="Helical" evidence="6">
    <location>
        <begin position="47"/>
        <end position="70"/>
    </location>
</feature>
<proteinExistence type="predicted"/>
<evidence type="ECO:0000256" key="5">
    <source>
        <dbReference type="ARBA" id="ARBA00023136"/>
    </source>
</evidence>
<sequence length="426" mass="44914">MESKKFKGWGVLAAAFILSFIPTGIMGNCFSLYMAPVCENLGFSVTSWSLVNLIASFASAIGAMVIAGLYQKKNMKMMMLIMSIGTCLCWVVATFCTAIWQFYLIFGVANVFLAGLTQLPISMLVTAWFEDKRATMMSIAYAGGGLGGAVWSPIISGFISSGPTGWKTAMLFSAGAVGVVMVITSLFLVKRSPAEYGTEPYRTGNKDASATDKQAQSNAWVGVSKKVATKSSAWFCVLGVVICIGILSAGVTTHVPNFVTSIAKDGGKLQGTVLSVYSVVSIVGMVGGGALMDKMGIRKTVLGAAVLVIVGLASLYAYSVTGTTMLVFGYSIFFAIAMFLPKVLPAVLMSKVFGTKDYAGIYAFANLFFLIGAAFGSVLTSIIQGIAGYGVTWIFYMVIAVLLFLAVSGAISGGEKLQSKYPEGDN</sequence>
<dbReference type="InterPro" id="IPR036259">
    <property type="entry name" value="MFS_trans_sf"/>
</dbReference>